<feature type="non-terminal residue" evidence="1">
    <location>
        <position position="40"/>
    </location>
</feature>
<sequence>ISLLEARLVQSSDKWVTVDVQRSDVIVSPWSILVMLILSN</sequence>
<proteinExistence type="predicted"/>
<organism evidence="1 2">
    <name type="scientific">Ambispora leptoticha</name>
    <dbReference type="NCBI Taxonomy" id="144679"/>
    <lineage>
        <taxon>Eukaryota</taxon>
        <taxon>Fungi</taxon>
        <taxon>Fungi incertae sedis</taxon>
        <taxon>Mucoromycota</taxon>
        <taxon>Glomeromycotina</taxon>
        <taxon>Glomeromycetes</taxon>
        <taxon>Archaeosporales</taxon>
        <taxon>Ambisporaceae</taxon>
        <taxon>Ambispora</taxon>
    </lineage>
</organism>
<evidence type="ECO:0000313" key="1">
    <source>
        <dbReference type="EMBL" id="CAG8759947.1"/>
    </source>
</evidence>
<evidence type="ECO:0000313" key="2">
    <source>
        <dbReference type="Proteomes" id="UP000789508"/>
    </source>
</evidence>
<dbReference type="AlphaFoldDB" id="A0A9N9J2Y7"/>
<name>A0A9N9J2Y7_9GLOM</name>
<protein>
    <submittedName>
        <fullName evidence="1">12236_t:CDS:1</fullName>
    </submittedName>
</protein>
<reference evidence="1" key="1">
    <citation type="submission" date="2021-06" db="EMBL/GenBank/DDBJ databases">
        <authorList>
            <person name="Kallberg Y."/>
            <person name="Tangrot J."/>
            <person name="Rosling A."/>
        </authorList>
    </citation>
    <scope>NUCLEOTIDE SEQUENCE</scope>
    <source>
        <strain evidence="1">FL130A</strain>
    </source>
</reference>
<dbReference type="EMBL" id="CAJVPS010045729">
    <property type="protein sequence ID" value="CAG8759947.1"/>
    <property type="molecule type" value="Genomic_DNA"/>
</dbReference>
<accession>A0A9N9J2Y7</accession>
<gene>
    <name evidence="1" type="ORF">ALEPTO_LOCUS13638</name>
</gene>
<keyword evidence="2" id="KW-1185">Reference proteome</keyword>
<comment type="caution">
    <text evidence="1">The sequence shown here is derived from an EMBL/GenBank/DDBJ whole genome shotgun (WGS) entry which is preliminary data.</text>
</comment>
<dbReference type="Proteomes" id="UP000789508">
    <property type="component" value="Unassembled WGS sequence"/>
</dbReference>
<feature type="non-terminal residue" evidence="1">
    <location>
        <position position="1"/>
    </location>
</feature>